<accession>A0A423VL58</accession>
<evidence type="ECO:0000313" key="3">
    <source>
        <dbReference type="Proteomes" id="UP000284375"/>
    </source>
</evidence>
<organism evidence="2 3">
    <name type="scientific">Cytospora chrysosperma</name>
    <name type="common">Cytospora canker fungus</name>
    <name type="synonym">Sphaeria chrysosperma</name>
    <dbReference type="NCBI Taxonomy" id="252740"/>
    <lineage>
        <taxon>Eukaryota</taxon>
        <taxon>Fungi</taxon>
        <taxon>Dikarya</taxon>
        <taxon>Ascomycota</taxon>
        <taxon>Pezizomycotina</taxon>
        <taxon>Sordariomycetes</taxon>
        <taxon>Sordariomycetidae</taxon>
        <taxon>Diaporthales</taxon>
        <taxon>Cytosporaceae</taxon>
        <taxon>Cytospora</taxon>
    </lineage>
</organism>
<dbReference type="PANTHER" id="PTHR34598">
    <property type="entry name" value="BLL6449 PROTEIN"/>
    <property type="match status" value="1"/>
</dbReference>
<comment type="caution">
    <text evidence="2">The sequence shown here is derived from an EMBL/GenBank/DDBJ whole genome shotgun (WGS) entry which is preliminary data.</text>
</comment>
<dbReference type="InterPro" id="IPR044053">
    <property type="entry name" value="AsaB-like"/>
</dbReference>
<dbReference type="GO" id="GO:0016491">
    <property type="term" value="F:oxidoreductase activity"/>
    <property type="evidence" value="ECO:0007669"/>
    <property type="project" value="InterPro"/>
</dbReference>
<dbReference type="OrthoDB" id="412788at2759"/>
<sequence length="298" mass="33672">MATAVIPSTTGVLGLWDGTKDGQEDGYMDYATGETNVNRPKEHQIEVNNIRKLEPQPTLNANGYQLVDIPTAVTTEQFLASGKTKEGKAYIEDVYFKECKTIIEKVTGGAGLIMPISFRLREQKGGRQSTNEKLGNVEARFAPRPIAHLDRDLPTALTVLEEAVGKEKAQELLSKHDRWAQVNVWRPIGSPAVMWPLCFINHDRIPEWDYNTHVGRVFSKNDPRNADRGVKSYDCVVKHDARYEYQYVDSLKPEECLVFCSFDSVPKFAIPHSAFWDNNAPVDAPDRRSIEVRSLVFF</sequence>
<dbReference type="PANTHER" id="PTHR34598:SF3">
    <property type="entry name" value="OXIDOREDUCTASE AN1597"/>
    <property type="match status" value="1"/>
</dbReference>
<dbReference type="NCBIfam" id="NF041278">
    <property type="entry name" value="CmcJ_NvfI_EfuI"/>
    <property type="match status" value="1"/>
</dbReference>
<name>A0A423VL58_CYTCH</name>
<dbReference type="Proteomes" id="UP000284375">
    <property type="component" value="Unassembled WGS sequence"/>
</dbReference>
<gene>
    <name evidence="2" type="ORF">VSDG_06463</name>
</gene>
<dbReference type="AlphaFoldDB" id="A0A423VL58"/>
<proteinExistence type="inferred from homology"/>
<evidence type="ECO:0000256" key="1">
    <source>
        <dbReference type="ARBA" id="ARBA00023604"/>
    </source>
</evidence>
<comment type="similarity">
    <text evidence="1">Belongs to the asaB hydroxylase/desaturase family.</text>
</comment>
<reference evidence="2 3" key="1">
    <citation type="submission" date="2015-09" db="EMBL/GenBank/DDBJ databases">
        <title>Host preference determinants of Valsa canker pathogens revealed by comparative genomics.</title>
        <authorList>
            <person name="Yin Z."/>
            <person name="Huang L."/>
        </authorList>
    </citation>
    <scope>NUCLEOTIDE SEQUENCE [LARGE SCALE GENOMIC DNA]</scope>
    <source>
        <strain evidence="2 3">YSFL</strain>
    </source>
</reference>
<protein>
    <submittedName>
        <fullName evidence="2">Uncharacterized protein</fullName>
    </submittedName>
</protein>
<evidence type="ECO:0000313" key="2">
    <source>
        <dbReference type="EMBL" id="ROV91751.1"/>
    </source>
</evidence>
<dbReference type="EMBL" id="LJZO01000041">
    <property type="protein sequence ID" value="ROV91751.1"/>
    <property type="molecule type" value="Genomic_DNA"/>
</dbReference>
<keyword evidence="3" id="KW-1185">Reference proteome</keyword>